<dbReference type="InterPro" id="IPR036188">
    <property type="entry name" value="FAD/NAD-bd_sf"/>
</dbReference>
<evidence type="ECO:0000313" key="3">
    <source>
        <dbReference type="EMBL" id="ABS17513.1"/>
    </source>
</evidence>
<dbReference type="HOGENOM" id="CLU_007884_3_3_5"/>
<protein>
    <submittedName>
        <fullName evidence="3">FAD dependent oxidoreductase</fullName>
    </submittedName>
</protein>
<dbReference type="Gene3D" id="3.50.50.60">
    <property type="entry name" value="FAD/NAD(P)-binding domain"/>
    <property type="match status" value="1"/>
</dbReference>
<dbReference type="PANTHER" id="PTHR13847:SF281">
    <property type="entry name" value="FAD DEPENDENT OXIDOREDUCTASE DOMAIN-CONTAINING PROTEIN"/>
    <property type="match status" value="1"/>
</dbReference>
<dbReference type="GO" id="GO:0016491">
    <property type="term" value="F:oxidoreductase activity"/>
    <property type="evidence" value="ECO:0007669"/>
    <property type="project" value="UniProtKB-KW"/>
</dbReference>
<keyword evidence="3" id="KW-0614">Plasmid</keyword>
<dbReference type="SUPFAM" id="SSF51905">
    <property type="entry name" value="FAD/NAD(P)-binding domain"/>
    <property type="match status" value="1"/>
</dbReference>
<evidence type="ECO:0000256" key="1">
    <source>
        <dbReference type="ARBA" id="ARBA00023002"/>
    </source>
</evidence>
<feature type="domain" description="FAD dependent oxidoreductase" evidence="2">
    <location>
        <begin position="36"/>
        <end position="387"/>
    </location>
</feature>
<evidence type="ECO:0000259" key="2">
    <source>
        <dbReference type="Pfam" id="PF01266"/>
    </source>
</evidence>
<accession>A6X8F9</accession>
<dbReference type="Proteomes" id="UP000002301">
    <property type="component" value="Plasmid pOANT04"/>
</dbReference>
<reference evidence="3 4" key="1">
    <citation type="journal article" date="2011" name="J. Bacteriol.">
        <title>Genome of Ochrobactrum anthropi ATCC 49188 T, a versatile opportunistic pathogen and symbiont of several eukaryotic hosts.</title>
        <authorList>
            <person name="Chain P.S."/>
            <person name="Lang D.M."/>
            <person name="Comerci D.J."/>
            <person name="Malfatti S.A."/>
            <person name="Vergez L.M."/>
            <person name="Shin M."/>
            <person name="Ugalde R.A."/>
            <person name="Garcia E."/>
            <person name="Tolmasky M.E."/>
        </authorList>
    </citation>
    <scope>NUCLEOTIDE SEQUENCE [LARGE SCALE GENOMIC DNA]</scope>
    <source>
        <strain evidence="4">ATCC 49188 / DSM 6882 / CCUG 24695 / JCM 21032 / LMG 3331 / NBRC 15819 / NCTC 12168 / Alc 37</strain>
    </source>
</reference>
<evidence type="ECO:0000313" key="4">
    <source>
        <dbReference type="Proteomes" id="UP000002301"/>
    </source>
</evidence>
<dbReference type="Gene3D" id="3.30.9.10">
    <property type="entry name" value="D-Amino Acid Oxidase, subunit A, domain 2"/>
    <property type="match status" value="1"/>
</dbReference>
<dbReference type="Pfam" id="PF01266">
    <property type="entry name" value="DAO"/>
    <property type="match status" value="1"/>
</dbReference>
<dbReference type="EMBL" id="CP000763">
    <property type="protein sequence ID" value="ABS17513.1"/>
    <property type="molecule type" value="Genomic_DNA"/>
</dbReference>
<dbReference type="GO" id="GO:0005737">
    <property type="term" value="C:cytoplasm"/>
    <property type="evidence" value="ECO:0007669"/>
    <property type="project" value="TreeGrafter"/>
</dbReference>
<sequence length="433" mass="46903">MKMASSPESFSRSLWWNAAGEAKPNHSKLNGVHEADVVIVGGGFTGLSSALFLAERGKTVVVLEARHVGFGASGRNGGQVIPGLKHDPEDLLAAYGPEHGKRMIDLVGGVGDLVFDLVREHGIQCSPVRAGWIQAAHSQLATAAVHKRARQWQAQGVEVEILDRAQITELSGTERYFGGWRDPRAGALQPLDYARGLARAATARGVQIFEDSSVTSLTPENGDWIAKTANGSVRAREALVATNAYTDNLVPGLAQSILPVQSMLIATEPLSEKQRREIIPGGVVLSETRKIAFYMRQSEDGRFLIGGRGAVGMNEKNALMEALKAGMVRLFPQLEGIGIDYHWSGHVALTMDGLPHLHNPAAGLHAMLGYNGRGVAMATAFGKMYAEYIAEGRPMVYPTTNIPRLAWHAIRKPVMDLGIRWYWIKDSLGFASK</sequence>
<dbReference type="InterPro" id="IPR006076">
    <property type="entry name" value="FAD-dep_OxRdtase"/>
</dbReference>
<dbReference type="AlphaFoldDB" id="A6X8F9"/>
<geneLocation type="plasmid" evidence="3 4">
    <name>pOANT04</name>
</geneLocation>
<organism evidence="3 4">
    <name type="scientific">Brucella anthropi (strain ATCC 49188 / DSM 6882 / CCUG 24695 / JCM 21032 / LMG 3331 / NBRC 15819 / NCTC 12168 / Alc 37)</name>
    <name type="common">Ochrobactrum anthropi</name>
    <dbReference type="NCBI Taxonomy" id="439375"/>
    <lineage>
        <taxon>Bacteria</taxon>
        <taxon>Pseudomonadati</taxon>
        <taxon>Pseudomonadota</taxon>
        <taxon>Alphaproteobacteria</taxon>
        <taxon>Hyphomicrobiales</taxon>
        <taxon>Brucellaceae</taxon>
        <taxon>Brucella/Ochrobactrum group</taxon>
        <taxon>Brucella</taxon>
    </lineage>
</organism>
<keyword evidence="4" id="KW-1185">Reference proteome</keyword>
<proteinExistence type="predicted"/>
<dbReference type="KEGG" id="oan:Oant_4842"/>
<dbReference type="PANTHER" id="PTHR13847">
    <property type="entry name" value="SARCOSINE DEHYDROGENASE-RELATED"/>
    <property type="match status" value="1"/>
</dbReference>
<gene>
    <name evidence="3" type="ordered locus">Oant_4842</name>
</gene>
<name>A6X8F9_BRUA4</name>
<keyword evidence="1" id="KW-0560">Oxidoreductase</keyword>
<dbReference type="eggNOG" id="COG0665">
    <property type="taxonomic scope" value="Bacteria"/>
</dbReference>